<name>A0ABW1EIL7_9BACT</name>
<evidence type="ECO:0000313" key="2">
    <source>
        <dbReference type="EMBL" id="MFC5864139.1"/>
    </source>
</evidence>
<dbReference type="EMBL" id="JBHSPH010000008">
    <property type="protein sequence ID" value="MFC5864139.1"/>
    <property type="molecule type" value="Genomic_DNA"/>
</dbReference>
<dbReference type="RefSeq" id="WP_263340772.1">
    <property type="nucleotide sequence ID" value="NZ_JAGSYH010000006.1"/>
</dbReference>
<evidence type="ECO:0000256" key="1">
    <source>
        <dbReference type="SAM" id="MobiDB-lite"/>
    </source>
</evidence>
<reference evidence="3" key="1">
    <citation type="journal article" date="2019" name="Int. J. Syst. Evol. Microbiol.">
        <title>The Global Catalogue of Microorganisms (GCM) 10K type strain sequencing project: providing services to taxonomists for standard genome sequencing and annotation.</title>
        <authorList>
            <consortium name="The Broad Institute Genomics Platform"/>
            <consortium name="The Broad Institute Genome Sequencing Center for Infectious Disease"/>
            <person name="Wu L."/>
            <person name="Ma J."/>
        </authorList>
    </citation>
    <scope>NUCLEOTIDE SEQUENCE [LARGE SCALE GENOMIC DNA]</scope>
    <source>
        <strain evidence="3">JCM 4087</strain>
    </source>
</reference>
<feature type="compositionally biased region" description="Low complexity" evidence="1">
    <location>
        <begin position="93"/>
        <end position="105"/>
    </location>
</feature>
<organism evidence="2 3">
    <name type="scientific">Acidicapsa dinghuensis</name>
    <dbReference type="NCBI Taxonomy" id="2218256"/>
    <lineage>
        <taxon>Bacteria</taxon>
        <taxon>Pseudomonadati</taxon>
        <taxon>Acidobacteriota</taxon>
        <taxon>Terriglobia</taxon>
        <taxon>Terriglobales</taxon>
        <taxon>Acidobacteriaceae</taxon>
        <taxon>Acidicapsa</taxon>
    </lineage>
</organism>
<dbReference type="Proteomes" id="UP001596091">
    <property type="component" value="Unassembled WGS sequence"/>
</dbReference>
<sequence>MIGSRAGSKGVGWWWKGIPRTLGKAVVLGEAYQRLWPGFTSVAEMIDGLAFASLQDWQSDGDLADIVEPPPENQAVVDHPRGPLGSPKPSPKFPKGWPFGNPYPN</sequence>
<comment type="caution">
    <text evidence="2">The sequence shown here is derived from an EMBL/GenBank/DDBJ whole genome shotgun (WGS) entry which is preliminary data.</text>
</comment>
<accession>A0ABW1EIL7</accession>
<feature type="region of interest" description="Disordered" evidence="1">
    <location>
        <begin position="62"/>
        <end position="105"/>
    </location>
</feature>
<evidence type="ECO:0000313" key="3">
    <source>
        <dbReference type="Proteomes" id="UP001596091"/>
    </source>
</evidence>
<keyword evidence="3" id="KW-1185">Reference proteome</keyword>
<gene>
    <name evidence="2" type="ORF">ACFPT7_17665</name>
</gene>
<proteinExistence type="predicted"/>
<protein>
    <submittedName>
        <fullName evidence="2">Uncharacterized protein</fullName>
    </submittedName>
</protein>